<evidence type="ECO:0000313" key="2">
    <source>
        <dbReference type="Proteomes" id="UP001230504"/>
    </source>
</evidence>
<gene>
    <name evidence="1" type="ORF">LY79DRAFT_53964</name>
</gene>
<comment type="caution">
    <text evidence="1">The sequence shown here is derived from an EMBL/GenBank/DDBJ whole genome shotgun (WGS) entry which is preliminary data.</text>
</comment>
<name>A0AAD8PM26_9PEZI</name>
<dbReference type="GeneID" id="85441071"/>
<sequence>MCSPTPCNPFLGDAAESLCDPCQDHKVREESSNNCLSPCHIGLPNLFYAVFYR</sequence>
<dbReference type="RefSeq" id="XP_060408312.1">
    <property type="nucleotide sequence ID" value="XM_060556831.1"/>
</dbReference>
<dbReference type="EMBL" id="JAHLJV010000111">
    <property type="protein sequence ID" value="KAK1570156.1"/>
    <property type="molecule type" value="Genomic_DNA"/>
</dbReference>
<keyword evidence="2" id="KW-1185">Reference proteome</keyword>
<dbReference type="AlphaFoldDB" id="A0AAD8PM26"/>
<proteinExistence type="predicted"/>
<reference evidence="1" key="1">
    <citation type="submission" date="2021-06" db="EMBL/GenBank/DDBJ databases">
        <title>Comparative genomics, transcriptomics and evolutionary studies reveal genomic signatures of adaptation to plant cell wall in hemibiotrophic fungi.</title>
        <authorList>
            <consortium name="DOE Joint Genome Institute"/>
            <person name="Baroncelli R."/>
            <person name="Diaz J.F."/>
            <person name="Benocci T."/>
            <person name="Peng M."/>
            <person name="Battaglia E."/>
            <person name="Haridas S."/>
            <person name="Andreopoulos W."/>
            <person name="Labutti K."/>
            <person name="Pangilinan J."/>
            <person name="Floch G.L."/>
            <person name="Makela M.R."/>
            <person name="Henrissat B."/>
            <person name="Grigoriev I.V."/>
            <person name="Crouch J.A."/>
            <person name="De Vries R.P."/>
            <person name="Sukno S.A."/>
            <person name="Thon M.R."/>
        </authorList>
    </citation>
    <scope>NUCLEOTIDE SEQUENCE</scope>
    <source>
        <strain evidence="1">CBS 125086</strain>
    </source>
</reference>
<organism evidence="1 2">
    <name type="scientific">Colletotrichum navitas</name>
    <dbReference type="NCBI Taxonomy" id="681940"/>
    <lineage>
        <taxon>Eukaryota</taxon>
        <taxon>Fungi</taxon>
        <taxon>Dikarya</taxon>
        <taxon>Ascomycota</taxon>
        <taxon>Pezizomycotina</taxon>
        <taxon>Sordariomycetes</taxon>
        <taxon>Hypocreomycetidae</taxon>
        <taxon>Glomerellales</taxon>
        <taxon>Glomerellaceae</taxon>
        <taxon>Colletotrichum</taxon>
        <taxon>Colletotrichum graminicola species complex</taxon>
    </lineage>
</organism>
<dbReference type="Proteomes" id="UP001230504">
    <property type="component" value="Unassembled WGS sequence"/>
</dbReference>
<evidence type="ECO:0000313" key="1">
    <source>
        <dbReference type="EMBL" id="KAK1570156.1"/>
    </source>
</evidence>
<accession>A0AAD8PM26</accession>
<protein>
    <submittedName>
        <fullName evidence="1">Uncharacterized protein</fullName>
    </submittedName>
</protein>